<evidence type="ECO:0000313" key="8">
    <source>
        <dbReference type="Proteomes" id="UP000603457"/>
    </source>
</evidence>
<accession>A0ABR8G3G4</accession>
<keyword evidence="8" id="KW-1185">Reference proteome</keyword>
<feature type="domain" description="VWFA" evidence="6">
    <location>
        <begin position="390"/>
        <end position="566"/>
    </location>
</feature>
<evidence type="ECO:0000256" key="3">
    <source>
        <dbReference type="ARBA" id="ARBA00022448"/>
    </source>
</evidence>
<dbReference type="EMBL" id="JACJTB010000051">
    <property type="protein sequence ID" value="MBD2597810.1"/>
    <property type="molecule type" value="Genomic_DNA"/>
</dbReference>
<comment type="subcellular location">
    <subcellularLocation>
        <location evidence="1">Periplasm</location>
    </subcellularLocation>
</comment>
<dbReference type="SUPFAM" id="SSF53850">
    <property type="entry name" value="Periplasmic binding protein-like II"/>
    <property type="match status" value="1"/>
</dbReference>
<evidence type="ECO:0000313" key="7">
    <source>
        <dbReference type="EMBL" id="MBD2597810.1"/>
    </source>
</evidence>
<evidence type="ECO:0000256" key="2">
    <source>
        <dbReference type="ARBA" id="ARBA00006099"/>
    </source>
</evidence>
<dbReference type="InterPro" id="IPR002035">
    <property type="entry name" value="VWF_A"/>
</dbReference>
<protein>
    <submittedName>
        <fullName evidence="7">VWA domain-containing protein</fullName>
    </submittedName>
</protein>
<dbReference type="SMART" id="SM00327">
    <property type="entry name" value="VWA"/>
    <property type="match status" value="1"/>
</dbReference>
<dbReference type="InterPro" id="IPR036465">
    <property type="entry name" value="vWFA_dom_sf"/>
</dbReference>
<reference evidence="7 8" key="1">
    <citation type="journal article" date="2020" name="ISME J.">
        <title>Comparative genomics reveals insights into cyanobacterial evolution and habitat adaptation.</title>
        <authorList>
            <person name="Chen M.Y."/>
            <person name="Teng W.K."/>
            <person name="Zhao L."/>
            <person name="Hu C.X."/>
            <person name="Zhou Y.K."/>
            <person name="Han B.P."/>
            <person name="Song L.R."/>
            <person name="Shu W.S."/>
        </authorList>
    </citation>
    <scope>NUCLEOTIDE SEQUENCE [LARGE SCALE GENOMIC DNA]</scope>
    <source>
        <strain evidence="7 8">FACHB-130</strain>
    </source>
</reference>
<dbReference type="Pfam" id="PF13768">
    <property type="entry name" value="VWA_3"/>
    <property type="match status" value="1"/>
</dbReference>
<keyword evidence="4" id="KW-0732">Signal</keyword>
<dbReference type="RefSeq" id="WP_190970440.1">
    <property type="nucleotide sequence ID" value="NZ_JACJTB010000051.1"/>
</dbReference>
<evidence type="ECO:0000256" key="1">
    <source>
        <dbReference type="ARBA" id="ARBA00004418"/>
    </source>
</evidence>
<dbReference type="PROSITE" id="PS50234">
    <property type="entry name" value="VWFA"/>
    <property type="match status" value="1"/>
</dbReference>
<organism evidence="7 8">
    <name type="scientific">Nostoc spongiaeforme FACHB-130</name>
    <dbReference type="NCBI Taxonomy" id="1357510"/>
    <lineage>
        <taxon>Bacteria</taxon>
        <taxon>Bacillati</taxon>
        <taxon>Cyanobacteriota</taxon>
        <taxon>Cyanophyceae</taxon>
        <taxon>Nostocales</taxon>
        <taxon>Nostocaceae</taxon>
        <taxon>Nostoc</taxon>
    </lineage>
</organism>
<dbReference type="Proteomes" id="UP000603457">
    <property type="component" value="Unassembled WGS sequence"/>
</dbReference>
<keyword evidence="5" id="KW-0574">Periplasm</keyword>
<keyword evidence="3" id="KW-0813">Transport</keyword>
<dbReference type="Gene3D" id="3.40.190.10">
    <property type="entry name" value="Periplasmic binding protein-like II"/>
    <property type="match status" value="1"/>
</dbReference>
<dbReference type="InterPro" id="IPR005669">
    <property type="entry name" value="Thiosulph/SO4-bd"/>
</dbReference>
<comment type="similarity">
    <text evidence="2">Belongs to the prokaryotic sulfate-binding protein family.</text>
</comment>
<evidence type="ECO:0000256" key="4">
    <source>
        <dbReference type="ARBA" id="ARBA00022729"/>
    </source>
</evidence>
<name>A0ABR8G3G4_9NOSO</name>
<proteinExistence type="inferred from homology"/>
<dbReference type="Pfam" id="PF13416">
    <property type="entry name" value="SBP_bac_8"/>
    <property type="match status" value="1"/>
</dbReference>
<gene>
    <name evidence="7" type="ORF">H6G74_26305</name>
</gene>
<dbReference type="PANTHER" id="PTHR30368:SF2">
    <property type="entry name" value="SULFATE-BINDING PROTEIN"/>
    <property type="match status" value="1"/>
</dbReference>
<dbReference type="PANTHER" id="PTHR30368">
    <property type="entry name" value="SULFATE-BINDING PROTEIN"/>
    <property type="match status" value="1"/>
</dbReference>
<evidence type="ECO:0000259" key="6">
    <source>
        <dbReference type="PROSITE" id="PS50234"/>
    </source>
</evidence>
<sequence>MVFQRSRFVTNLVAISTLVLVTGCNTDSTSDNNFSGLTVKLLVGSALGDFCNQAAKNFNATQPKLDNGTAFRVKCESLGSGDVVTEVVALANQLQKGTVQADAADFPTIISLDGDIYHSQLIYRMNQLFPGKNYIPEITESSLVANTPMVFMAQADIASGLRKVADPYKALVTAKTHRDIDPTSPPLTVHYVHSAPTRSNSGLQTLVAQYASVSGKRPEEITMADVQKFQPQIQQIQSKITRYGVSTNSLAQAMVKNGPFWASVGSVYESSVIVANSGLATGQQRYQAVYPKATFTSNMRAIIPNAPWVSTDEKAAAEKFITYWRSPETQKIATDLGLRPGTPGVALGAKFSPEFGVEAQAKYDSLRPPKPEVVDAMLKSWQELAKKPSLVVVVVDSSGSMSGDKLPAVQNTLQNYIKNLGPKEKIALIDFDSVIRPPVLVDGTPQGRDRGWQFINGLRADGGTKLYDAALEARNWLQQNLRQDAINAVLILTDGEDAGSNIRLNELEEELQKSGFATDQRIGFFTIGYGKEGEFKPDVLKKIAELNGGYYSQGNPETISQVMSNLQVEF</sequence>
<dbReference type="InterPro" id="IPR006059">
    <property type="entry name" value="SBP"/>
</dbReference>
<evidence type="ECO:0000256" key="5">
    <source>
        <dbReference type="ARBA" id="ARBA00022764"/>
    </source>
</evidence>
<dbReference type="SUPFAM" id="SSF53300">
    <property type="entry name" value="vWA-like"/>
    <property type="match status" value="1"/>
</dbReference>
<dbReference type="Gene3D" id="3.40.50.410">
    <property type="entry name" value="von Willebrand factor, type A domain"/>
    <property type="match status" value="1"/>
</dbReference>
<comment type="caution">
    <text evidence="7">The sequence shown here is derived from an EMBL/GenBank/DDBJ whole genome shotgun (WGS) entry which is preliminary data.</text>
</comment>
<dbReference type="PROSITE" id="PS51257">
    <property type="entry name" value="PROKAR_LIPOPROTEIN"/>
    <property type="match status" value="1"/>
</dbReference>